<dbReference type="InterPro" id="IPR030659">
    <property type="entry name" value="SecY_CS"/>
</dbReference>
<feature type="transmembrane region" description="Helical" evidence="10">
    <location>
        <begin position="406"/>
        <end position="425"/>
    </location>
</feature>
<comment type="function">
    <text evidence="10">The central subunit of the protein translocation channel SecYEG. Consists of two halves formed by TMs 1-5 and 6-10. These two domains form a lateral gate at the front which open onto the bilayer between TMs 2 and 7, and are clamped together by SecE at the back. The channel is closed by both a pore ring composed of hydrophobic SecY resides and a short helix (helix 2A) on the extracellular side of the membrane which forms a plug. The plug probably moves laterally to allow the channel to open. The ring and the pore may move independently.</text>
</comment>
<keyword evidence="7 10" id="KW-0811">Translocation</keyword>
<dbReference type="InterPro" id="IPR026593">
    <property type="entry name" value="SecY"/>
</dbReference>
<dbReference type="KEGG" id="pmet:G4Y79_10720"/>
<dbReference type="SUPFAM" id="SSF103491">
    <property type="entry name" value="Preprotein translocase SecY subunit"/>
    <property type="match status" value="1"/>
</dbReference>
<dbReference type="EMBL" id="CP062983">
    <property type="protein sequence ID" value="QPC84817.1"/>
    <property type="molecule type" value="Genomic_DNA"/>
</dbReference>
<comment type="caution">
    <text evidence="10">Lacks conserved residue(s) required for the propagation of feature annotation.</text>
</comment>
<comment type="subcellular location">
    <subcellularLocation>
        <location evidence="10">Cell membrane</location>
        <topology evidence="10">Multi-pass membrane protein</topology>
    </subcellularLocation>
    <subcellularLocation>
        <location evidence="1">Membrane</location>
        <topology evidence="1">Multi-pass membrane protein</topology>
    </subcellularLocation>
</comment>
<keyword evidence="5 10" id="KW-0653">Protein transport</keyword>
<dbReference type="PANTHER" id="PTHR10906">
    <property type="entry name" value="SECY/SEC61-ALPHA FAMILY MEMBER"/>
    <property type="match status" value="1"/>
</dbReference>
<dbReference type="Pfam" id="PF00344">
    <property type="entry name" value="SecY"/>
    <property type="match status" value="1"/>
</dbReference>
<evidence type="ECO:0000256" key="6">
    <source>
        <dbReference type="ARBA" id="ARBA00022989"/>
    </source>
</evidence>
<organism evidence="12 13">
    <name type="scientific">Phototrophicus methaneseepsis</name>
    <dbReference type="NCBI Taxonomy" id="2710758"/>
    <lineage>
        <taxon>Bacteria</taxon>
        <taxon>Bacillati</taxon>
        <taxon>Chloroflexota</taxon>
        <taxon>Candidatus Thermofontia</taxon>
        <taxon>Phototrophicales</taxon>
        <taxon>Phototrophicaceae</taxon>
        <taxon>Phototrophicus</taxon>
    </lineage>
</organism>
<gene>
    <name evidence="10 12" type="primary">secY</name>
    <name evidence="12" type="ORF">G4Y79_10720</name>
</gene>
<feature type="transmembrane region" description="Helical" evidence="10">
    <location>
        <begin position="122"/>
        <end position="144"/>
    </location>
</feature>
<evidence type="ECO:0000256" key="10">
    <source>
        <dbReference type="HAMAP-Rule" id="MF_01465"/>
    </source>
</evidence>
<evidence type="ECO:0000256" key="8">
    <source>
        <dbReference type="ARBA" id="ARBA00023136"/>
    </source>
</evidence>
<feature type="transmembrane region" description="Helical" evidence="10">
    <location>
        <begin position="310"/>
        <end position="328"/>
    </location>
</feature>
<evidence type="ECO:0000313" key="12">
    <source>
        <dbReference type="EMBL" id="QPC84817.1"/>
    </source>
</evidence>
<feature type="transmembrane region" description="Helical" evidence="10">
    <location>
        <begin position="81"/>
        <end position="101"/>
    </location>
</feature>
<reference evidence="12 13" key="1">
    <citation type="submission" date="2020-02" db="EMBL/GenBank/DDBJ databases">
        <authorList>
            <person name="Zheng R.K."/>
            <person name="Sun C.M."/>
        </authorList>
    </citation>
    <scope>NUCLEOTIDE SEQUENCE [LARGE SCALE GENOMIC DNA]</scope>
    <source>
        <strain evidence="13">rifampicinis</strain>
    </source>
</reference>
<feature type="transmembrane region" description="Helical" evidence="10">
    <location>
        <begin position="368"/>
        <end position="386"/>
    </location>
</feature>
<proteinExistence type="inferred from homology"/>
<feature type="transmembrane region" description="Helical" evidence="10">
    <location>
        <begin position="150"/>
        <end position="171"/>
    </location>
</feature>
<dbReference type="GO" id="GO:0006605">
    <property type="term" value="P:protein targeting"/>
    <property type="evidence" value="ECO:0007669"/>
    <property type="project" value="UniProtKB-UniRule"/>
</dbReference>
<evidence type="ECO:0000313" key="13">
    <source>
        <dbReference type="Proteomes" id="UP000594468"/>
    </source>
</evidence>
<dbReference type="PIRSF" id="PIRSF004557">
    <property type="entry name" value="SecY"/>
    <property type="match status" value="1"/>
</dbReference>
<dbReference type="PRINTS" id="PR00303">
    <property type="entry name" value="SECYTRNLCASE"/>
</dbReference>
<feature type="transmembrane region" description="Helical" evidence="10">
    <location>
        <begin position="210"/>
        <end position="231"/>
    </location>
</feature>
<evidence type="ECO:0000256" key="11">
    <source>
        <dbReference type="RuleBase" id="RU004349"/>
    </source>
</evidence>
<evidence type="ECO:0000256" key="4">
    <source>
        <dbReference type="ARBA" id="ARBA00022692"/>
    </source>
</evidence>
<feature type="transmembrane region" description="Helical" evidence="10">
    <location>
        <begin position="269"/>
        <end position="290"/>
    </location>
</feature>
<keyword evidence="13" id="KW-1185">Reference proteome</keyword>
<evidence type="ECO:0000256" key="3">
    <source>
        <dbReference type="ARBA" id="ARBA00022448"/>
    </source>
</evidence>
<dbReference type="FunFam" id="1.10.3370.10:FF:000001">
    <property type="entry name" value="Preprotein translocase subunit SecY"/>
    <property type="match status" value="1"/>
</dbReference>
<evidence type="ECO:0000256" key="1">
    <source>
        <dbReference type="ARBA" id="ARBA00004141"/>
    </source>
</evidence>
<evidence type="ECO:0000256" key="5">
    <source>
        <dbReference type="ARBA" id="ARBA00022927"/>
    </source>
</evidence>
<keyword evidence="3 10" id="KW-0813">Transport</keyword>
<feature type="transmembrane region" description="Helical" evidence="10">
    <location>
        <begin position="183"/>
        <end position="204"/>
    </location>
</feature>
<comment type="subunit">
    <text evidence="10">Component of the Sec protein translocase complex. Heterotrimer consisting of SecY, SecE and SecG subunits. The heterotrimers can form oligomers, although 1 heterotrimer is thought to be able to translocate proteins. Interacts with the ribosome. Interacts with SecDF, and other proteins may be involved. Interacts with SecA.</text>
</comment>
<sequence length="442" mass="48286">MLQAVRNAIRVPDVRNKLLFTFFILVVYQFATHIPVVGVDETALRSVLESQVAGGFVGVLNLLSGGAVSNFSILANGVYPYITASIIFNLLTPVIPGLEALQREPGGQEKLQRYTYYLTIPMAVLQSIGQIAIFSGLGGAAIIPGFGTDVLLTISVVLTMVAGTMFAVWLGELITEQGIGNGISIIIFAGIVATAPLNLANLLQSNPERLGYNLIIFLLIVIISVFAIIYIQEGVRRIPVQYGKRVRGNKQYQMGRGQYIPLKVNPVGMIPLIFAQAIIVFPAVIVSLFNPQPGQLGYEIQQAFGNQQGLLYWGTFFLMTVAFTFFYADVMVGQYRLAETLQRQGGFIPGIRPGKRTEDYIIRTTRRITFVGALFLGIIAVVPGIVDFINQLIFPLEATTTSNNPAMVLSGAGLIIVVGVVIDTLRQLEAQLVMRNYEGFMR</sequence>
<accession>A0A7S8ED77</accession>
<keyword evidence="8 10" id="KW-0472">Membrane</keyword>
<dbReference type="InterPro" id="IPR002208">
    <property type="entry name" value="SecY/SEC61-alpha"/>
</dbReference>
<dbReference type="Proteomes" id="UP000594468">
    <property type="component" value="Chromosome"/>
</dbReference>
<evidence type="ECO:0000256" key="2">
    <source>
        <dbReference type="ARBA" id="ARBA00005751"/>
    </source>
</evidence>
<dbReference type="HAMAP" id="MF_01465">
    <property type="entry name" value="SecY"/>
    <property type="match status" value="1"/>
</dbReference>
<dbReference type="GO" id="GO:0043952">
    <property type="term" value="P:protein transport by the Sec complex"/>
    <property type="evidence" value="ECO:0007669"/>
    <property type="project" value="UniProtKB-UniRule"/>
</dbReference>
<dbReference type="GO" id="GO:0065002">
    <property type="term" value="P:intracellular protein transmembrane transport"/>
    <property type="evidence" value="ECO:0007669"/>
    <property type="project" value="UniProtKB-UniRule"/>
</dbReference>
<dbReference type="GO" id="GO:0005886">
    <property type="term" value="C:plasma membrane"/>
    <property type="evidence" value="ECO:0007669"/>
    <property type="project" value="UniProtKB-SubCell"/>
</dbReference>
<keyword evidence="6 10" id="KW-1133">Transmembrane helix</keyword>
<dbReference type="AlphaFoldDB" id="A0A7S8ED77"/>
<evidence type="ECO:0000256" key="7">
    <source>
        <dbReference type="ARBA" id="ARBA00023010"/>
    </source>
</evidence>
<keyword evidence="10" id="KW-1003">Cell membrane</keyword>
<dbReference type="PROSITE" id="PS00756">
    <property type="entry name" value="SECY_2"/>
    <property type="match status" value="1"/>
</dbReference>
<feature type="transmembrane region" description="Helical" evidence="10">
    <location>
        <begin position="20"/>
        <end position="40"/>
    </location>
</feature>
<dbReference type="InterPro" id="IPR023201">
    <property type="entry name" value="SecY_dom_sf"/>
</dbReference>
<feature type="transmembrane region" description="Helical" evidence="10">
    <location>
        <begin position="52"/>
        <end position="75"/>
    </location>
</feature>
<keyword evidence="4 10" id="KW-0812">Transmembrane</keyword>
<dbReference type="RefSeq" id="WP_195172880.1">
    <property type="nucleotide sequence ID" value="NZ_CP062983.1"/>
</dbReference>
<dbReference type="NCBIfam" id="TIGR00967">
    <property type="entry name" value="3a0501s007"/>
    <property type="match status" value="1"/>
</dbReference>
<name>A0A7S8ED77_9CHLR</name>
<protein>
    <recommendedName>
        <fullName evidence="9 10">Protein translocase subunit SecY</fullName>
    </recommendedName>
</protein>
<comment type="similarity">
    <text evidence="2 10 11">Belongs to the SecY/SEC61-alpha family.</text>
</comment>
<dbReference type="Gene3D" id="1.10.3370.10">
    <property type="entry name" value="SecY subunit domain"/>
    <property type="match status" value="1"/>
</dbReference>
<evidence type="ECO:0000256" key="9">
    <source>
        <dbReference type="ARBA" id="ARBA00039733"/>
    </source>
</evidence>